<comment type="caution">
    <text evidence="2">The sequence shown here is derived from an EMBL/GenBank/DDBJ whole genome shotgun (WGS) entry which is preliminary data.</text>
</comment>
<sequence>MWTDSHPVPAGHRENHNDASAPHFVATRKRYLKRTMQNQLPQATQPGPGASGKSSWECVAIDGVRVANGEMFVPGPDYCTVCRCEEGKYKECQSVLCQPPQKYDLRDEFILI</sequence>
<evidence type="ECO:0000256" key="1">
    <source>
        <dbReference type="SAM" id="MobiDB-lite"/>
    </source>
</evidence>
<gene>
    <name evidence="2" type="ORF">E2C01_038410</name>
</gene>
<protein>
    <recommendedName>
        <fullName evidence="4">VWFC domain-containing protein</fullName>
    </recommendedName>
</protein>
<dbReference type="OrthoDB" id="6343083at2759"/>
<keyword evidence="3" id="KW-1185">Reference proteome</keyword>
<evidence type="ECO:0008006" key="4">
    <source>
        <dbReference type="Google" id="ProtNLM"/>
    </source>
</evidence>
<reference evidence="2 3" key="1">
    <citation type="submission" date="2019-05" db="EMBL/GenBank/DDBJ databases">
        <title>Another draft genome of Portunus trituberculatus and its Hox gene families provides insights of decapod evolution.</title>
        <authorList>
            <person name="Jeong J.-H."/>
            <person name="Song I."/>
            <person name="Kim S."/>
            <person name="Choi T."/>
            <person name="Kim D."/>
            <person name="Ryu S."/>
            <person name="Kim W."/>
        </authorList>
    </citation>
    <scope>NUCLEOTIDE SEQUENCE [LARGE SCALE GENOMIC DNA]</scope>
    <source>
        <tissue evidence="2">Muscle</tissue>
    </source>
</reference>
<feature type="region of interest" description="Disordered" evidence="1">
    <location>
        <begin position="1"/>
        <end position="23"/>
    </location>
</feature>
<proteinExistence type="predicted"/>
<dbReference type="AlphaFoldDB" id="A0A5B7FC56"/>
<dbReference type="Proteomes" id="UP000324222">
    <property type="component" value="Unassembled WGS sequence"/>
</dbReference>
<name>A0A5B7FC56_PORTR</name>
<evidence type="ECO:0000313" key="3">
    <source>
        <dbReference type="Proteomes" id="UP000324222"/>
    </source>
</evidence>
<evidence type="ECO:0000313" key="2">
    <source>
        <dbReference type="EMBL" id="MPC44731.1"/>
    </source>
</evidence>
<accession>A0A5B7FC56</accession>
<dbReference type="SUPFAM" id="SSF57603">
    <property type="entry name" value="FnI-like domain"/>
    <property type="match status" value="1"/>
</dbReference>
<dbReference type="EMBL" id="VSRR010006410">
    <property type="protein sequence ID" value="MPC44731.1"/>
    <property type="molecule type" value="Genomic_DNA"/>
</dbReference>
<organism evidence="2 3">
    <name type="scientific">Portunus trituberculatus</name>
    <name type="common">Swimming crab</name>
    <name type="synonym">Neptunus trituberculatus</name>
    <dbReference type="NCBI Taxonomy" id="210409"/>
    <lineage>
        <taxon>Eukaryota</taxon>
        <taxon>Metazoa</taxon>
        <taxon>Ecdysozoa</taxon>
        <taxon>Arthropoda</taxon>
        <taxon>Crustacea</taxon>
        <taxon>Multicrustacea</taxon>
        <taxon>Malacostraca</taxon>
        <taxon>Eumalacostraca</taxon>
        <taxon>Eucarida</taxon>
        <taxon>Decapoda</taxon>
        <taxon>Pleocyemata</taxon>
        <taxon>Brachyura</taxon>
        <taxon>Eubrachyura</taxon>
        <taxon>Portunoidea</taxon>
        <taxon>Portunidae</taxon>
        <taxon>Portuninae</taxon>
        <taxon>Portunus</taxon>
    </lineage>
</organism>